<proteinExistence type="inferred from homology"/>
<reference evidence="5 6" key="1">
    <citation type="submission" date="2021-02" db="EMBL/GenBank/DDBJ databases">
        <title>Genome assembly of Pseudopithomyces chartarum.</title>
        <authorList>
            <person name="Jauregui R."/>
            <person name="Singh J."/>
            <person name="Voisey C."/>
        </authorList>
    </citation>
    <scope>NUCLEOTIDE SEQUENCE [LARGE SCALE GENOMIC DNA]</scope>
    <source>
        <strain evidence="5 6">AGR01</strain>
    </source>
</reference>
<dbReference type="EC" id="3.1.1.-" evidence="3"/>
<sequence length="569" mass="62201">MLRSSALALGLFVSTSVAAPVNPKDCDPSGTAPAAQSKNGTYVGVHSSEYNQDFFLGVPYAQPPVGDLRFKGPVSLNESWADERQATQYSKSCYGYGSDQWNYEVSEDCLYLNVIRPAGYENQTLPVAFWIHGGGFYQGSGIDGRYNMSYMVKNSVEIGKPIIGVSINYRLSAWGFLSGAQELVDEGSTNAGIRDQRLALHWVQENIEAFGGDKEKVTIFGESAGAASVGIHLTAYNGRDDKLFRGAVMESGSPIMFSKLSAPLDNKKMFTELLARTECNSLECLRDLSEGELNTAINSTSVSYNTTLAQFRPFKDDDIVADYGSKQLADGRFVKVPIINGANSDEGSAFSPKGINNTEDFRTAIQNGAPVSDELTTQLLAAYPDDLSVNVVASLGDARPGLPYGSQFRRSASYFGDYSFVANRRISCETWAAANISAYCYRFNAIPAGIAPEIGATHFQEVAFVFNNIEGNGYKPAATPPFTGKGQNYLDLAKLMDSSWISFFHDLDPNSWKSVAAWNGTAEDWPLYNLKDPLEYVFDANVTSHAEPDTYRKEGMELINAHAFDTYGR</sequence>
<dbReference type="InterPro" id="IPR019819">
    <property type="entry name" value="Carboxylesterase_B_CS"/>
</dbReference>
<feature type="domain" description="Carboxylesterase type B" evidence="4">
    <location>
        <begin position="40"/>
        <end position="535"/>
    </location>
</feature>
<dbReference type="InterPro" id="IPR019826">
    <property type="entry name" value="Carboxylesterase_B_AS"/>
</dbReference>
<dbReference type="InterPro" id="IPR050654">
    <property type="entry name" value="AChE-related_enzymes"/>
</dbReference>
<protein>
    <recommendedName>
        <fullName evidence="3">Carboxylic ester hydrolase</fullName>
        <ecNumber evidence="3">3.1.1.-</ecNumber>
    </recommendedName>
</protein>
<name>A0AAN6M146_9PLEO</name>
<evidence type="ECO:0000313" key="5">
    <source>
        <dbReference type="EMBL" id="KAK3209802.1"/>
    </source>
</evidence>
<dbReference type="Gene3D" id="3.40.50.1820">
    <property type="entry name" value="alpha/beta hydrolase"/>
    <property type="match status" value="1"/>
</dbReference>
<evidence type="ECO:0000256" key="3">
    <source>
        <dbReference type="RuleBase" id="RU361235"/>
    </source>
</evidence>
<comment type="similarity">
    <text evidence="1 3">Belongs to the type-B carboxylesterase/lipase family.</text>
</comment>
<evidence type="ECO:0000259" key="4">
    <source>
        <dbReference type="Pfam" id="PF00135"/>
    </source>
</evidence>
<dbReference type="AlphaFoldDB" id="A0AAN6M146"/>
<organism evidence="5 6">
    <name type="scientific">Pseudopithomyces chartarum</name>
    <dbReference type="NCBI Taxonomy" id="1892770"/>
    <lineage>
        <taxon>Eukaryota</taxon>
        <taxon>Fungi</taxon>
        <taxon>Dikarya</taxon>
        <taxon>Ascomycota</taxon>
        <taxon>Pezizomycotina</taxon>
        <taxon>Dothideomycetes</taxon>
        <taxon>Pleosporomycetidae</taxon>
        <taxon>Pleosporales</taxon>
        <taxon>Massarineae</taxon>
        <taxon>Didymosphaeriaceae</taxon>
        <taxon>Pseudopithomyces</taxon>
    </lineage>
</organism>
<dbReference type="PANTHER" id="PTHR43918:SF4">
    <property type="entry name" value="CARBOXYLIC ESTER HYDROLASE"/>
    <property type="match status" value="1"/>
</dbReference>
<dbReference type="PROSITE" id="PS00941">
    <property type="entry name" value="CARBOXYLESTERASE_B_2"/>
    <property type="match status" value="1"/>
</dbReference>
<comment type="caution">
    <text evidence="5">The sequence shown here is derived from an EMBL/GenBank/DDBJ whole genome shotgun (WGS) entry which is preliminary data.</text>
</comment>
<keyword evidence="2 3" id="KW-0378">Hydrolase</keyword>
<dbReference type="EMBL" id="WVTA01000005">
    <property type="protein sequence ID" value="KAK3209802.1"/>
    <property type="molecule type" value="Genomic_DNA"/>
</dbReference>
<evidence type="ECO:0000313" key="6">
    <source>
        <dbReference type="Proteomes" id="UP001280581"/>
    </source>
</evidence>
<dbReference type="SUPFAM" id="SSF53474">
    <property type="entry name" value="alpha/beta-Hydrolases"/>
    <property type="match status" value="1"/>
</dbReference>
<keyword evidence="6" id="KW-1185">Reference proteome</keyword>
<feature type="chain" id="PRO_5042664792" description="Carboxylic ester hydrolase" evidence="3">
    <location>
        <begin position="19"/>
        <end position="569"/>
    </location>
</feature>
<evidence type="ECO:0000256" key="2">
    <source>
        <dbReference type="ARBA" id="ARBA00022801"/>
    </source>
</evidence>
<dbReference type="Pfam" id="PF00135">
    <property type="entry name" value="COesterase"/>
    <property type="match status" value="1"/>
</dbReference>
<dbReference type="InterPro" id="IPR002018">
    <property type="entry name" value="CarbesteraseB"/>
</dbReference>
<keyword evidence="3" id="KW-0732">Signal</keyword>
<feature type="signal peptide" evidence="3">
    <location>
        <begin position="1"/>
        <end position="18"/>
    </location>
</feature>
<dbReference type="InterPro" id="IPR029058">
    <property type="entry name" value="AB_hydrolase_fold"/>
</dbReference>
<dbReference type="PANTHER" id="PTHR43918">
    <property type="entry name" value="ACETYLCHOLINESTERASE"/>
    <property type="match status" value="1"/>
</dbReference>
<dbReference type="PROSITE" id="PS00122">
    <property type="entry name" value="CARBOXYLESTERASE_B_1"/>
    <property type="match status" value="1"/>
</dbReference>
<dbReference type="Proteomes" id="UP001280581">
    <property type="component" value="Unassembled WGS sequence"/>
</dbReference>
<gene>
    <name evidence="5" type="ORF">GRF29_44g677070</name>
</gene>
<dbReference type="GO" id="GO:0052689">
    <property type="term" value="F:carboxylic ester hydrolase activity"/>
    <property type="evidence" value="ECO:0007669"/>
    <property type="project" value="TreeGrafter"/>
</dbReference>
<accession>A0AAN6M146</accession>
<evidence type="ECO:0000256" key="1">
    <source>
        <dbReference type="ARBA" id="ARBA00005964"/>
    </source>
</evidence>